<accession>A0ABN1CWR1</accession>
<evidence type="ECO:0000256" key="3">
    <source>
        <dbReference type="ARBA" id="ARBA00023125"/>
    </source>
</evidence>
<evidence type="ECO:0000256" key="2">
    <source>
        <dbReference type="ARBA" id="ARBA00023015"/>
    </source>
</evidence>
<keyword evidence="3" id="KW-0238">DNA-binding</keyword>
<dbReference type="RefSeq" id="WP_132980634.1">
    <property type="nucleotide sequence ID" value="NZ_BAAAEN010000030.1"/>
</dbReference>
<evidence type="ECO:0000313" key="7">
    <source>
        <dbReference type="Proteomes" id="UP001501706"/>
    </source>
</evidence>
<evidence type="ECO:0000313" key="6">
    <source>
        <dbReference type="EMBL" id="GAA0528203.1"/>
    </source>
</evidence>
<dbReference type="Gene3D" id="1.10.10.10">
    <property type="entry name" value="Winged helix-like DNA-binding domain superfamily/Winged helix DNA-binding domain"/>
    <property type="match status" value="1"/>
</dbReference>
<dbReference type="SUPFAM" id="SSF46785">
    <property type="entry name" value="Winged helix' DNA-binding domain"/>
    <property type="match status" value="1"/>
</dbReference>
<keyword evidence="7" id="KW-1185">Reference proteome</keyword>
<protein>
    <submittedName>
        <fullName evidence="6">LysR family transcriptional regulator</fullName>
    </submittedName>
</protein>
<dbReference type="Pfam" id="PF03466">
    <property type="entry name" value="LysR_substrate"/>
    <property type="match status" value="1"/>
</dbReference>
<dbReference type="EMBL" id="BAAAEN010000030">
    <property type="protein sequence ID" value="GAA0528203.1"/>
    <property type="molecule type" value="Genomic_DNA"/>
</dbReference>
<comment type="similarity">
    <text evidence="1">Belongs to the LysR transcriptional regulatory family.</text>
</comment>
<proteinExistence type="inferred from homology"/>
<sequence>MTPFHGKLKIRHLEIVLAIADSGNLSKAAQQLHSTQSALSRALAEIEELLGGRLYERTGKGMACTPLGEAMCRHGRVLLGDLRKAEMDLAAIGRGEQGSLVVGCFSLFSGWPLTDTARRFRERHPDIALTITTGNHDDLLADLDSGALDVFLSRARPTMNPDIYRADPIITDPVALTCAPHHPLATGHATLADCVAYPWITALPGSRIQRELESNLSQAGLALPATIGALSLEFGRDFIRDARHLWMLPGCVAAAMQARGEVHVLPVELGLLPAPMAAIWRRDRPGSRHMRAFADALAEVVEQAGLPYGP</sequence>
<dbReference type="InterPro" id="IPR036390">
    <property type="entry name" value="WH_DNA-bd_sf"/>
</dbReference>
<keyword evidence="4" id="KW-0804">Transcription</keyword>
<dbReference type="InterPro" id="IPR000847">
    <property type="entry name" value="LysR_HTH_N"/>
</dbReference>
<keyword evidence="2" id="KW-0805">Transcription regulation</keyword>
<evidence type="ECO:0000259" key="5">
    <source>
        <dbReference type="PROSITE" id="PS50931"/>
    </source>
</evidence>
<organism evidence="6 7">
    <name type="scientific">Pigmentiphaga daeguensis</name>
    <dbReference type="NCBI Taxonomy" id="414049"/>
    <lineage>
        <taxon>Bacteria</taxon>
        <taxon>Pseudomonadati</taxon>
        <taxon>Pseudomonadota</taxon>
        <taxon>Betaproteobacteria</taxon>
        <taxon>Burkholderiales</taxon>
        <taxon>Alcaligenaceae</taxon>
        <taxon>Pigmentiphaga</taxon>
    </lineage>
</organism>
<dbReference type="InterPro" id="IPR050950">
    <property type="entry name" value="HTH-type_LysR_regulators"/>
</dbReference>
<evidence type="ECO:0000256" key="1">
    <source>
        <dbReference type="ARBA" id="ARBA00009437"/>
    </source>
</evidence>
<dbReference type="PROSITE" id="PS50931">
    <property type="entry name" value="HTH_LYSR"/>
    <property type="match status" value="1"/>
</dbReference>
<dbReference type="PANTHER" id="PTHR30419">
    <property type="entry name" value="HTH-TYPE TRANSCRIPTIONAL REGULATOR YBHD"/>
    <property type="match status" value="1"/>
</dbReference>
<dbReference type="InterPro" id="IPR005119">
    <property type="entry name" value="LysR_subst-bd"/>
</dbReference>
<comment type="caution">
    <text evidence="6">The sequence shown here is derived from an EMBL/GenBank/DDBJ whole genome shotgun (WGS) entry which is preliminary data.</text>
</comment>
<dbReference type="Gene3D" id="3.40.190.290">
    <property type="match status" value="1"/>
</dbReference>
<dbReference type="PRINTS" id="PR00039">
    <property type="entry name" value="HTHLYSR"/>
</dbReference>
<dbReference type="PANTHER" id="PTHR30419:SF8">
    <property type="entry name" value="NITROGEN ASSIMILATION TRANSCRIPTIONAL ACTIVATOR-RELATED"/>
    <property type="match status" value="1"/>
</dbReference>
<gene>
    <name evidence="6" type="ORF">GCM10009097_52220</name>
</gene>
<dbReference type="Proteomes" id="UP001501706">
    <property type="component" value="Unassembled WGS sequence"/>
</dbReference>
<dbReference type="InterPro" id="IPR036388">
    <property type="entry name" value="WH-like_DNA-bd_sf"/>
</dbReference>
<feature type="domain" description="HTH lysR-type" evidence="5">
    <location>
        <begin position="8"/>
        <end position="65"/>
    </location>
</feature>
<name>A0ABN1CWR1_9BURK</name>
<dbReference type="Pfam" id="PF00126">
    <property type="entry name" value="HTH_1"/>
    <property type="match status" value="1"/>
</dbReference>
<evidence type="ECO:0000256" key="4">
    <source>
        <dbReference type="ARBA" id="ARBA00023163"/>
    </source>
</evidence>
<reference evidence="6 7" key="1">
    <citation type="journal article" date="2019" name="Int. J. Syst. Evol. Microbiol.">
        <title>The Global Catalogue of Microorganisms (GCM) 10K type strain sequencing project: providing services to taxonomists for standard genome sequencing and annotation.</title>
        <authorList>
            <consortium name="The Broad Institute Genomics Platform"/>
            <consortium name="The Broad Institute Genome Sequencing Center for Infectious Disease"/>
            <person name="Wu L."/>
            <person name="Ma J."/>
        </authorList>
    </citation>
    <scope>NUCLEOTIDE SEQUENCE [LARGE SCALE GENOMIC DNA]</scope>
    <source>
        <strain evidence="6 7">JCM 14330</strain>
    </source>
</reference>
<dbReference type="SUPFAM" id="SSF53850">
    <property type="entry name" value="Periplasmic binding protein-like II"/>
    <property type="match status" value="1"/>
</dbReference>